<sequence>MVAGVGLLAASLAVGVSVPPHVVPAHRDHGTVGPETVEDGRCPALFLAPLGPSGFRSIQPAKNTPKTPPRRHHGRNRDCAHDFSTVTGAACEFVVFAKRSY</sequence>
<dbReference type="EMBL" id="GIFC01006198">
    <property type="protein sequence ID" value="MXU88281.1"/>
    <property type="molecule type" value="Transcribed_RNA"/>
</dbReference>
<keyword evidence="2" id="KW-0732">Signal</keyword>
<feature type="chain" id="PRO_5025616784" evidence="2">
    <location>
        <begin position="18"/>
        <end position="101"/>
    </location>
</feature>
<protein>
    <submittedName>
        <fullName evidence="3">Putative secreted protein</fullName>
    </submittedName>
</protein>
<dbReference type="AlphaFoldDB" id="A0A6B0UCA1"/>
<evidence type="ECO:0000313" key="3">
    <source>
        <dbReference type="EMBL" id="MXU88281.1"/>
    </source>
</evidence>
<evidence type="ECO:0000256" key="1">
    <source>
        <dbReference type="SAM" id="MobiDB-lite"/>
    </source>
</evidence>
<organism evidence="3">
    <name type="scientific">Ixodes ricinus</name>
    <name type="common">Common tick</name>
    <name type="synonym">Acarus ricinus</name>
    <dbReference type="NCBI Taxonomy" id="34613"/>
    <lineage>
        <taxon>Eukaryota</taxon>
        <taxon>Metazoa</taxon>
        <taxon>Ecdysozoa</taxon>
        <taxon>Arthropoda</taxon>
        <taxon>Chelicerata</taxon>
        <taxon>Arachnida</taxon>
        <taxon>Acari</taxon>
        <taxon>Parasitiformes</taxon>
        <taxon>Ixodida</taxon>
        <taxon>Ixodoidea</taxon>
        <taxon>Ixodidae</taxon>
        <taxon>Ixodinae</taxon>
        <taxon>Ixodes</taxon>
    </lineage>
</organism>
<accession>A0A6B0UCA1</accession>
<feature type="region of interest" description="Disordered" evidence="1">
    <location>
        <begin position="53"/>
        <end position="78"/>
    </location>
</feature>
<evidence type="ECO:0000256" key="2">
    <source>
        <dbReference type="SAM" id="SignalP"/>
    </source>
</evidence>
<feature type="signal peptide" evidence="2">
    <location>
        <begin position="1"/>
        <end position="17"/>
    </location>
</feature>
<name>A0A6B0UCA1_IXORI</name>
<proteinExistence type="predicted"/>
<reference evidence="3" key="1">
    <citation type="submission" date="2019-12" db="EMBL/GenBank/DDBJ databases">
        <title>An insight into the sialome of adult female Ixodes ricinus ticks feeding for 6 days.</title>
        <authorList>
            <person name="Perner J."/>
            <person name="Ribeiro J.M.C."/>
        </authorList>
    </citation>
    <scope>NUCLEOTIDE SEQUENCE</scope>
    <source>
        <strain evidence="3">Semi-engorged</strain>
        <tissue evidence="3">Salivary glands</tissue>
    </source>
</reference>